<name>A0ABN8RDK9_9CNID</name>
<feature type="coiled-coil region" evidence="1">
    <location>
        <begin position="171"/>
        <end position="201"/>
    </location>
</feature>
<keyword evidence="3" id="KW-1185">Reference proteome</keyword>
<evidence type="ECO:0000313" key="2">
    <source>
        <dbReference type="EMBL" id="CAH3177316.1"/>
    </source>
</evidence>
<accession>A0ABN8RDK9</accession>
<gene>
    <name evidence="2" type="ORF">PLOB_00019185</name>
</gene>
<dbReference type="SUPFAM" id="SSF52540">
    <property type="entry name" value="P-loop containing nucleoside triphosphate hydrolases"/>
    <property type="match status" value="1"/>
</dbReference>
<sequence>MTSLNEYTDEQLNYYRICCVTTDILAEGLRVIFKQEWDKLYKTTTGEWKDEPRNGMDFYNRESPRNQKRNAHLLATMKNGNSGKWDCTMLFYAILFSDCVGPSLSAIVRKNVDDLRNFRNEEFAHMPQGSLSEIDFQNAIGKVDVAFQALSLPTVKIQNLKCQKTFPTKDLTKVLKEVDNLKQEVQEKESQRQILEDQLQNEAPSFCVLPPKPSHEIGDRESEVAKIVQQLRELNESSDNRLSYLYISGNPGSGKSQLAGLVAERFFDDLKEMPGGSSFVMTLNAASLDSLLESYASFARHLKCPDYSIVKTLSSKDWTLDKKITRLKKLVAVKITCYTSWLLVVDNVTTLSSVHVHLPQFENEAWARGQLLITTQDTTSIPSEKLFC</sequence>
<dbReference type="Gene3D" id="3.40.50.300">
    <property type="entry name" value="P-loop containing nucleotide triphosphate hydrolases"/>
    <property type="match status" value="1"/>
</dbReference>
<comment type="caution">
    <text evidence="2">The sequence shown here is derived from an EMBL/GenBank/DDBJ whole genome shotgun (WGS) entry which is preliminary data.</text>
</comment>
<dbReference type="EMBL" id="CALNXK010000223">
    <property type="protein sequence ID" value="CAH3177316.1"/>
    <property type="molecule type" value="Genomic_DNA"/>
</dbReference>
<keyword evidence="1" id="KW-0175">Coiled coil</keyword>
<evidence type="ECO:0008006" key="4">
    <source>
        <dbReference type="Google" id="ProtNLM"/>
    </source>
</evidence>
<evidence type="ECO:0000256" key="1">
    <source>
        <dbReference type="SAM" id="Coils"/>
    </source>
</evidence>
<reference evidence="2 3" key="1">
    <citation type="submission" date="2022-05" db="EMBL/GenBank/DDBJ databases">
        <authorList>
            <consortium name="Genoscope - CEA"/>
            <person name="William W."/>
        </authorList>
    </citation>
    <scope>NUCLEOTIDE SEQUENCE [LARGE SCALE GENOMIC DNA]</scope>
</reference>
<dbReference type="Proteomes" id="UP001159405">
    <property type="component" value="Unassembled WGS sequence"/>
</dbReference>
<protein>
    <recommendedName>
        <fullName evidence="4">DZIP3-like HEPN domain-containing protein</fullName>
    </recommendedName>
</protein>
<proteinExistence type="predicted"/>
<organism evidence="2 3">
    <name type="scientific">Porites lobata</name>
    <dbReference type="NCBI Taxonomy" id="104759"/>
    <lineage>
        <taxon>Eukaryota</taxon>
        <taxon>Metazoa</taxon>
        <taxon>Cnidaria</taxon>
        <taxon>Anthozoa</taxon>
        <taxon>Hexacorallia</taxon>
        <taxon>Scleractinia</taxon>
        <taxon>Fungiina</taxon>
        <taxon>Poritidae</taxon>
        <taxon>Porites</taxon>
    </lineage>
</organism>
<evidence type="ECO:0000313" key="3">
    <source>
        <dbReference type="Proteomes" id="UP001159405"/>
    </source>
</evidence>
<dbReference type="InterPro" id="IPR027417">
    <property type="entry name" value="P-loop_NTPase"/>
</dbReference>